<feature type="transmembrane region" description="Helical" evidence="1">
    <location>
        <begin position="26"/>
        <end position="49"/>
    </location>
</feature>
<organism evidence="2 3">
    <name type="scientific">Streptomonospora nanhaiensis</name>
    <dbReference type="NCBI Taxonomy" id="1323731"/>
    <lineage>
        <taxon>Bacteria</taxon>
        <taxon>Bacillati</taxon>
        <taxon>Actinomycetota</taxon>
        <taxon>Actinomycetes</taxon>
        <taxon>Streptosporangiales</taxon>
        <taxon>Nocardiopsidaceae</taxon>
        <taxon>Streptomonospora</taxon>
    </lineage>
</organism>
<evidence type="ECO:0000256" key="1">
    <source>
        <dbReference type="SAM" id="Phobius"/>
    </source>
</evidence>
<sequence>MAERPRRRNPVAVAVRAMTGRREVEWYGTALLATGIPVLMAGVMGLLLVVQGDDALPFALRCLVVGAVLTAASLGLRSYYRRAYEGGGAGK</sequence>
<proteinExistence type="predicted"/>
<feature type="transmembrane region" description="Helical" evidence="1">
    <location>
        <begin position="55"/>
        <end position="76"/>
    </location>
</feature>
<evidence type="ECO:0000313" key="2">
    <source>
        <dbReference type="EMBL" id="NYI99143.1"/>
    </source>
</evidence>
<keyword evidence="1" id="KW-1133">Transmembrane helix</keyword>
<accession>A0A853BVN1</accession>
<dbReference type="GO" id="GO:0008233">
    <property type="term" value="F:peptidase activity"/>
    <property type="evidence" value="ECO:0007669"/>
    <property type="project" value="UniProtKB-KW"/>
</dbReference>
<keyword evidence="1" id="KW-0812">Transmembrane</keyword>
<dbReference type="EMBL" id="JACCFO010000001">
    <property type="protein sequence ID" value="NYI99143.1"/>
    <property type="molecule type" value="Genomic_DNA"/>
</dbReference>
<dbReference type="RefSeq" id="WP_179770175.1">
    <property type="nucleotide sequence ID" value="NZ_JACCFO010000001.1"/>
</dbReference>
<comment type="caution">
    <text evidence="2">The sequence shown here is derived from an EMBL/GenBank/DDBJ whole genome shotgun (WGS) entry which is preliminary data.</text>
</comment>
<reference evidence="2 3" key="1">
    <citation type="submission" date="2020-07" db="EMBL/GenBank/DDBJ databases">
        <title>Sequencing the genomes of 1000 actinobacteria strains.</title>
        <authorList>
            <person name="Klenk H.-P."/>
        </authorList>
    </citation>
    <scope>NUCLEOTIDE SEQUENCE [LARGE SCALE GENOMIC DNA]</scope>
    <source>
        <strain evidence="2 3">DSM 45927</strain>
    </source>
</reference>
<dbReference type="GO" id="GO:0006508">
    <property type="term" value="P:proteolysis"/>
    <property type="evidence" value="ECO:0007669"/>
    <property type="project" value="UniProtKB-KW"/>
</dbReference>
<gene>
    <name evidence="2" type="ORF">HNR12_005420</name>
</gene>
<keyword evidence="3" id="KW-1185">Reference proteome</keyword>
<name>A0A853BVN1_9ACTN</name>
<dbReference type="AlphaFoldDB" id="A0A853BVN1"/>
<protein>
    <submittedName>
        <fullName evidence="2">Flp pilus assembly protein protease CpaA</fullName>
    </submittedName>
</protein>
<keyword evidence="1" id="KW-0472">Membrane</keyword>
<dbReference type="Proteomes" id="UP000575985">
    <property type="component" value="Unassembled WGS sequence"/>
</dbReference>
<keyword evidence="2" id="KW-0378">Hydrolase</keyword>
<keyword evidence="2" id="KW-0645">Protease</keyword>
<evidence type="ECO:0000313" key="3">
    <source>
        <dbReference type="Proteomes" id="UP000575985"/>
    </source>
</evidence>